<dbReference type="PANTHER" id="PTHR33420:SF4">
    <property type="entry name" value="FIMBRIAL-LIKE PROTEIN FIMF"/>
    <property type="match status" value="1"/>
</dbReference>
<sequence>MIPRLRNCLVALLCCSSVSTLSQAAGTNVQTAEFQVIGSLLESACYLDTSSSHQTLDLGNLSTARLAQMGDQGRPVTLQLKLQGCVRSEGGRRDDRLGTLLWSASEPVATLTFSAVSDPDTPELIKVEGASGVGLRVQDVQGRNLHLGQTAPVWFVTPGDSQLTYYIRPERTAAPLRPGAFRASLNVNLSYD</sequence>
<gene>
    <name evidence="3" type="ORF">GYN02_11385</name>
</gene>
<feature type="chain" id="PRO_5047014757" evidence="1">
    <location>
        <begin position="25"/>
        <end position="192"/>
    </location>
</feature>
<organism evidence="3 4">
    <name type="scientific">Pseudomonas weihenstephanensis</name>
    <dbReference type="NCBI Taxonomy" id="1608994"/>
    <lineage>
        <taxon>Bacteria</taxon>
        <taxon>Pseudomonadati</taxon>
        <taxon>Pseudomonadota</taxon>
        <taxon>Gammaproteobacteria</taxon>
        <taxon>Pseudomonadales</taxon>
        <taxon>Pseudomonadaceae</taxon>
        <taxon>Pseudomonas</taxon>
    </lineage>
</organism>
<dbReference type="InterPro" id="IPR036937">
    <property type="entry name" value="Adhesion_dom_fimbrial_sf"/>
</dbReference>
<dbReference type="Pfam" id="PF00419">
    <property type="entry name" value="Fimbrial"/>
    <property type="match status" value="1"/>
</dbReference>
<dbReference type="SUPFAM" id="SSF49401">
    <property type="entry name" value="Bacterial adhesins"/>
    <property type="match status" value="1"/>
</dbReference>
<reference evidence="3 4" key="1">
    <citation type="submission" date="2020-01" db="EMBL/GenBank/DDBJ databases">
        <title>Comparative genomics of meat spoilage bacteria.</title>
        <authorList>
            <person name="Hilgarth M."/>
            <person name="Vogel R.F."/>
        </authorList>
    </citation>
    <scope>NUCLEOTIDE SEQUENCE [LARGE SCALE GENOMIC DNA]</scope>
    <source>
        <strain evidence="3 4">TMW2.2077</strain>
    </source>
</reference>
<feature type="domain" description="Fimbrial-type adhesion" evidence="2">
    <location>
        <begin position="40"/>
        <end position="192"/>
    </location>
</feature>
<dbReference type="InterPro" id="IPR008966">
    <property type="entry name" value="Adhesion_dom_sf"/>
</dbReference>
<protein>
    <submittedName>
        <fullName evidence="3">Type 1 fimbrial protein</fullName>
    </submittedName>
</protein>
<proteinExistence type="predicted"/>
<dbReference type="RefSeq" id="WP_082706773.1">
    <property type="nucleotide sequence ID" value="NZ_JAAEBW010000005.1"/>
</dbReference>
<evidence type="ECO:0000313" key="3">
    <source>
        <dbReference type="EMBL" id="MBM1195769.1"/>
    </source>
</evidence>
<name>A0ABS1ZH31_9PSED</name>
<dbReference type="PANTHER" id="PTHR33420">
    <property type="entry name" value="FIMBRIAL SUBUNIT ELFA-RELATED"/>
    <property type="match status" value="1"/>
</dbReference>
<keyword evidence="4" id="KW-1185">Reference proteome</keyword>
<feature type="signal peptide" evidence="1">
    <location>
        <begin position="1"/>
        <end position="24"/>
    </location>
</feature>
<dbReference type="Proteomes" id="UP000809529">
    <property type="component" value="Unassembled WGS sequence"/>
</dbReference>
<keyword evidence="1" id="KW-0732">Signal</keyword>
<dbReference type="Gene3D" id="2.60.40.1090">
    <property type="entry name" value="Fimbrial-type adhesion domain"/>
    <property type="match status" value="1"/>
</dbReference>
<dbReference type="InterPro" id="IPR000259">
    <property type="entry name" value="Adhesion_dom_fimbrial"/>
</dbReference>
<comment type="caution">
    <text evidence="3">The sequence shown here is derived from an EMBL/GenBank/DDBJ whole genome shotgun (WGS) entry which is preliminary data.</text>
</comment>
<evidence type="ECO:0000259" key="2">
    <source>
        <dbReference type="Pfam" id="PF00419"/>
    </source>
</evidence>
<evidence type="ECO:0000313" key="4">
    <source>
        <dbReference type="Proteomes" id="UP000809529"/>
    </source>
</evidence>
<dbReference type="EMBL" id="JAAEBW010000005">
    <property type="protein sequence ID" value="MBM1195769.1"/>
    <property type="molecule type" value="Genomic_DNA"/>
</dbReference>
<accession>A0ABS1ZH31</accession>
<evidence type="ECO:0000256" key="1">
    <source>
        <dbReference type="SAM" id="SignalP"/>
    </source>
</evidence>
<dbReference type="InterPro" id="IPR050263">
    <property type="entry name" value="Bact_Fimbrial_Adh_Pro"/>
</dbReference>